<feature type="domain" description="Ketosynthase family 3 (KS3)" evidence="12">
    <location>
        <begin position="2228"/>
        <end position="2659"/>
    </location>
</feature>
<evidence type="ECO:0000259" key="11">
    <source>
        <dbReference type="PROSITE" id="PS50075"/>
    </source>
</evidence>
<dbReference type="InterPro" id="IPR049552">
    <property type="entry name" value="PKS_DH_N"/>
</dbReference>
<dbReference type="InterPro" id="IPR050091">
    <property type="entry name" value="PKS_NRPS_Biosynth_Enz"/>
</dbReference>
<feature type="region of interest" description="Disordered" evidence="10">
    <location>
        <begin position="2947"/>
        <end position="2966"/>
    </location>
</feature>
<dbReference type="PROSITE" id="PS50075">
    <property type="entry name" value="CARRIER"/>
    <property type="match status" value="2"/>
</dbReference>
<dbReference type="EMBL" id="WHOB01000012">
    <property type="protein sequence ID" value="NOU77415.1"/>
    <property type="molecule type" value="Genomic_DNA"/>
</dbReference>
<evidence type="ECO:0000259" key="13">
    <source>
        <dbReference type="PROSITE" id="PS52019"/>
    </source>
</evidence>
<evidence type="ECO:0000256" key="6">
    <source>
        <dbReference type="ARBA" id="ARBA00022553"/>
    </source>
</evidence>
<evidence type="ECO:0000256" key="8">
    <source>
        <dbReference type="ARBA" id="ARBA00022737"/>
    </source>
</evidence>
<dbReference type="Pfam" id="PF21089">
    <property type="entry name" value="PKS_DH_N"/>
    <property type="match status" value="1"/>
</dbReference>
<keyword evidence="4" id="KW-0596">Phosphopantetheine</keyword>
<feature type="region of interest" description="N-terminal hotdog fold" evidence="9">
    <location>
        <begin position="1295"/>
        <end position="1422"/>
    </location>
</feature>
<keyword evidence="6" id="KW-0597">Phosphoprotein</keyword>
<feature type="region of interest" description="C-terminal hotdog fold" evidence="9">
    <location>
        <begin position="1438"/>
        <end position="1583"/>
    </location>
</feature>
<dbReference type="InterPro" id="IPR049490">
    <property type="entry name" value="C883_1060-like_KR_N"/>
</dbReference>
<dbReference type="Gene3D" id="1.10.1200.10">
    <property type="entry name" value="ACP-like"/>
    <property type="match status" value="2"/>
</dbReference>
<evidence type="ECO:0000256" key="9">
    <source>
        <dbReference type="PROSITE-ProRule" id="PRU01363"/>
    </source>
</evidence>
<comment type="pathway">
    <text evidence="3">Antibiotic biosynthesis; bacillaene biosynthesis.</text>
</comment>
<dbReference type="PROSITE" id="PS00606">
    <property type="entry name" value="KS3_1"/>
    <property type="match status" value="2"/>
</dbReference>
<organism evidence="14 15">
    <name type="scientific">Paenibacillus phytohabitans</name>
    <dbReference type="NCBI Taxonomy" id="2654978"/>
    <lineage>
        <taxon>Bacteria</taxon>
        <taxon>Bacillati</taxon>
        <taxon>Bacillota</taxon>
        <taxon>Bacilli</taxon>
        <taxon>Bacillales</taxon>
        <taxon>Paenibacillaceae</taxon>
        <taxon>Paenibacillus</taxon>
    </lineage>
</organism>
<dbReference type="CDD" id="cd08953">
    <property type="entry name" value="KR_2_SDR_x"/>
    <property type="match status" value="2"/>
</dbReference>
<feature type="domain" description="Ketosynthase family 3 (KS3)" evidence="12">
    <location>
        <begin position="691"/>
        <end position="1128"/>
    </location>
</feature>
<dbReference type="InterPro" id="IPR020806">
    <property type="entry name" value="PKS_PP-bd"/>
</dbReference>
<reference evidence="14 15" key="1">
    <citation type="submission" date="2019-10" db="EMBL/GenBank/DDBJ databases">
        <title>Description of Paenibacillus terricola sp. nov.</title>
        <authorList>
            <person name="Carlier A."/>
            <person name="Qi S."/>
        </authorList>
    </citation>
    <scope>NUCLEOTIDE SEQUENCE [LARGE SCALE GENOMIC DNA]</scope>
    <source>
        <strain evidence="14 15">LMG 31459</strain>
    </source>
</reference>
<dbReference type="SUPFAM" id="SSF53901">
    <property type="entry name" value="Thiolase-like"/>
    <property type="match status" value="2"/>
</dbReference>
<name>A0ABX1Y906_9BACL</name>
<dbReference type="SMART" id="SM00822">
    <property type="entry name" value="PKS_KR"/>
    <property type="match status" value="2"/>
</dbReference>
<dbReference type="InterPro" id="IPR036291">
    <property type="entry name" value="NAD(P)-bd_dom_sf"/>
</dbReference>
<comment type="caution">
    <text evidence="14">The sequence shown here is derived from an EMBL/GenBank/DDBJ whole genome shotgun (WGS) entry which is preliminary data.</text>
</comment>
<comment type="function">
    <text evidence="1">Involved in some intermediate steps for the synthesis of the antibiotic polyketide bacillaene which is involved in secondary metabolism.</text>
</comment>
<dbReference type="InterPro" id="IPR009081">
    <property type="entry name" value="PP-bd_ACP"/>
</dbReference>
<dbReference type="InterPro" id="IPR016039">
    <property type="entry name" value="Thiolase-like"/>
</dbReference>
<feature type="region of interest" description="Disordered" evidence="10">
    <location>
        <begin position="634"/>
        <end position="657"/>
    </location>
</feature>
<dbReference type="InterPro" id="IPR036736">
    <property type="entry name" value="ACP-like_sf"/>
</dbReference>
<dbReference type="RefSeq" id="WP_171715714.1">
    <property type="nucleotide sequence ID" value="NZ_WHOB01000012.1"/>
</dbReference>
<dbReference type="Pfam" id="PF16197">
    <property type="entry name" value="KAsynt_C_assoc"/>
    <property type="match status" value="1"/>
</dbReference>
<dbReference type="Pfam" id="PF14765">
    <property type="entry name" value="PS-DH"/>
    <property type="match status" value="1"/>
</dbReference>
<keyword evidence="7" id="KW-0808">Transferase</keyword>
<dbReference type="PROSITE" id="PS52004">
    <property type="entry name" value="KS3_2"/>
    <property type="match status" value="2"/>
</dbReference>
<dbReference type="SMART" id="SM00826">
    <property type="entry name" value="PKS_DH"/>
    <property type="match status" value="1"/>
</dbReference>
<dbReference type="InterPro" id="IPR006162">
    <property type="entry name" value="Ppantetheine_attach_site"/>
</dbReference>
<evidence type="ECO:0000256" key="7">
    <source>
        <dbReference type="ARBA" id="ARBA00022679"/>
    </source>
</evidence>
<protein>
    <submittedName>
        <fullName evidence="14">SDR family NAD(P)-dependent oxidoreductase</fullName>
    </submittedName>
</protein>
<dbReference type="Pfam" id="PF08659">
    <property type="entry name" value="KR"/>
    <property type="match status" value="2"/>
</dbReference>
<dbReference type="InterPro" id="IPR013968">
    <property type="entry name" value="PKS_KR"/>
</dbReference>
<dbReference type="InterPro" id="IPR057326">
    <property type="entry name" value="KR_dom"/>
</dbReference>
<gene>
    <name evidence="14" type="ORF">GC101_00825</name>
</gene>
<evidence type="ECO:0000256" key="5">
    <source>
        <dbReference type="ARBA" id="ARBA00022490"/>
    </source>
</evidence>
<feature type="domain" description="Carrier" evidence="11">
    <location>
        <begin position="511"/>
        <end position="588"/>
    </location>
</feature>
<evidence type="ECO:0000313" key="14">
    <source>
        <dbReference type="EMBL" id="NOU77415.1"/>
    </source>
</evidence>
<dbReference type="InterPro" id="IPR042104">
    <property type="entry name" value="PKS_dehydratase_sf"/>
</dbReference>
<evidence type="ECO:0000256" key="2">
    <source>
        <dbReference type="ARBA" id="ARBA00004496"/>
    </source>
</evidence>
<dbReference type="Gene3D" id="3.40.47.10">
    <property type="match status" value="2"/>
</dbReference>
<dbReference type="Pfam" id="PF00550">
    <property type="entry name" value="PP-binding"/>
    <property type="match status" value="3"/>
</dbReference>
<dbReference type="InterPro" id="IPR020807">
    <property type="entry name" value="PKS_DH"/>
</dbReference>
<dbReference type="SUPFAM" id="SSF47336">
    <property type="entry name" value="ACP-like"/>
    <property type="match status" value="3"/>
</dbReference>
<dbReference type="InterPro" id="IPR018201">
    <property type="entry name" value="Ketoacyl_synth_AS"/>
</dbReference>
<dbReference type="Pfam" id="PF02801">
    <property type="entry name" value="Ketoacyl-synt_C"/>
    <property type="match status" value="2"/>
</dbReference>
<feature type="region of interest" description="Disordered" evidence="10">
    <location>
        <begin position="2062"/>
        <end position="2081"/>
    </location>
</feature>
<keyword evidence="15" id="KW-1185">Reference proteome</keyword>
<evidence type="ECO:0000256" key="3">
    <source>
        <dbReference type="ARBA" id="ARBA00004789"/>
    </source>
</evidence>
<dbReference type="InterPro" id="IPR014030">
    <property type="entry name" value="Ketoacyl_synth_N"/>
</dbReference>
<dbReference type="InterPro" id="IPR049551">
    <property type="entry name" value="PKS_DH_C"/>
</dbReference>
<dbReference type="InterPro" id="IPR014031">
    <property type="entry name" value="Ketoacyl_synth_C"/>
</dbReference>
<dbReference type="Gene3D" id="3.40.50.720">
    <property type="entry name" value="NAD(P)-binding Rossmann-like Domain"/>
    <property type="match status" value="2"/>
</dbReference>
<dbReference type="SMART" id="SM00823">
    <property type="entry name" value="PKS_PP"/>
    <property type="match status" value="2"/>
</dbReference>
<evidence type="ECO:0000256" key="4">
    <source>
        <dbReference type="ARBA" id="ARBA00022450"/>
    </source>
</evidence>
<dbReference type="PANTHER" id="PTHR43775:SF37">
    <property type="entry name" value="SI:DKEY-61P9.11"/>
    <property type="match status" value="1"/>
</dbReference>
<sequence length="3001" mass="326847">MSMDKPEDRKELIYFQELWAESALVPQAPAILSKEEAKAMLLFMEAGDREGQAAVRELSRDFTVITVLAASTFHKQDGHTYTINPAVEQDYTAVLAEAARDNLQIAYMAMLWKNTAPLDDPLTPPDTGAIFTIFHWVQAFHALKLRLNIRWLSVSRSGGGEQPAIEALGAYGSSLQRVYPRLRFTHIGLQDGEANLAELIREESLLTRFAFAHEVRYTGGCRLEQRFSELNLGTDGPALLKQGGVYMISGGAGALGMILSTHLAENYGAKLVLLGRSPLTASVEDKLAALRDSGGEALYLTCDIAKPAEVHSAVRLAKQHYGVLNGVIHAAGQASHQLIFQKSTASFTEILQPKIAGIAALDEATQQEPLDFFAAFSSTSSLLGDFGQCDYAVANRFLDRFCRRRQQKAEKGERQGRSLCLNWPLWEAGGMHLDNQGEQLYLQTSGMGYLTEALGISAFEAILAGREQQAAVVYGERTRLETQLRLEPKEAEQARGGIAKVEEHTGNTTESIEEQVMRDVLHLAAQILQTQPGRLNPEENMGDFGFDSISLKEFADGLSELYDIELSPAVFFAKTTLSELTPFLLEEFSREVQAHYAAATPVTDSLEQQIRIAPLAAQEAIQPNPQIDPAALSVPAAQSVPQEDPAGLPRSNGAGAGIREAQPPVLLPLAQKFSGRSKTSRIKAVPEAALRRDVAVIGVSFKLPGADTAEELWNFLEHQENQIREIPADRWDWKAYYSTDPQAENRTNSRWGGFIGGHDTFDAKFFQLSPREAELMDPQHRLYIQAVWKAVEDSGYKMSTLSGKPVGVFSGVQFTDYQQLLSANMEKIQAQSSIGNATALLSNRISYLFNFKGPSESIDTACSSSLVALHRAVKSIQHGESCLALAGGVSLMLDPNTYVGAGVMGVFSPEGQCKTFDRSANGYVKGEGVGVVVLKPLDQAVADGDHIYGVIKGTAENHGGRGHSLTAPNSDAQAELVVHAFTEAGVDPAAVSYIETHGTGTELGDPVEINGLKKAFSELYQSRGQAPAPGPQIGLGALKTNIGHLEPASGIAGVIKVLLSLSRGKLPGNLNFKELNPYIQLEGSPFYVLERTKTWEAKVDASGQFLPRCAGVSSFGFGGTNAHAVIEEYVPSAAPAQTADEPIVFLLSAKNHDRLREYAALFRGALAEAVDMRGIAYTLQVGREELEERLAIFAATAEELRDRLAAYCGGYEASGLYTGSVKKSRPETGAEDYSQAVIAHALAAADHVTLAKAWTAGARISWTELYGNARPARVSLPSYPFAQTRYWMPLKKADPASVKTVVSEPALHALIDRNLSTLYEQEFGKTFQGDEFYLADHGHVLPGVVYLEMVRAAGTLADPKHAVTGIRNVVWSSPVLVDKEALLVRTAVQPGPQGIDFRIYSEQGGQRVEHAQGKLELGSSGGFRQESLDINAIIGRSSGGEQEARAYYELLGSLGAELGSRFSGIQALYCNPSEAVSRLAVPDSLLSTLDTYQLHPTLTDGGLQSAVAFAYQTGLIDRQVLFVPFVLGQLEILDASVQPAYAYVQRSPGQGLKFDIAFVAEAGQVVSRMKELAIRPFQVNPLAGVTTALPQPNSPGGELVYLAPGWVESPLEPIALPSAPGTRLLLMGGALAEKEASLTNTLGDTAIRVSFGSVYKALAVNQFQIDPADPESYTRLAEACGIAEDTKLQIVYLLSGTGARTVRECVAQDVYPVFHLSKWLASFGFRSPVRLFCIYRDEKTVAAYSALSGFFRSAVLESPKLQGSLIHIKDHSRLNHVLEQEFSGSQPEHEVKYEAGCRYTRQLIPAQPPREHTRRLKARGVYMIVGGLGGLGYRVAEHLAENYQARLVLCGRSPEGDPAKLERLKSLGAEAVYLSMDLADAKAVELTVAEIKNLFNQLDGVIHCAGVIKDSLLVKKNMADIADVLSPKVYGTVYLYRALSRENPELLFVPFSSSTALVGNIGQSDYAYANSFLDHYVALMNEKRGRSDTAVNWSLWENGGMQVDGATRELLWSKFGMNPLSDEQGLRALEDSLSFREGQVMAVSGDREKLIRTFTGQFRQASRQSRQPEGSFAAAAAASGDNGRSHQLEEALIGIMADILKSSRSEVSRDSDLSELGFDSISFTELSNAINRALGVEITPTLFFEQSTPAAIAEAIYGEYRTVIDLHFAPPERGGERLPVQALQAEARQPYLQPETAFRLLHRKPDTSLFPDLADRSGRNTGALPDTREPIAIVGMSGMMPGADNLEQFWSNLEAQKDMVTTIPEDRWSWQNRYGDPRRETGRTDVKYGAFLKRIDTFDPLFFGISPVEAEKMDPQERHMLQTVWHTLENAGYKPEELSGTRTSVFIGVSNGDYQELLLKDEIATTLTRTMLTNRISYFFNWSGPSEPIDTACSSSLVAIHRAVESIWHEGCPYAVAGGINLIASPNLFIAGSSLGMLSKDGKCKTFDKDADGYVRGEGAGALLLKPLSAALRDKDYIHGVIRGTAVNHGGKSNSITSPNAKSQAEVIIRAHERAGIDPSTVTYIETHGTGTSLGDPIEVEGLKKAFKALYQEWGKPESELPQCVIGSVKTAIGHLESAAGIAGVSKVLLSMKHGKIPGNIHFKELNPYIKLEGSGLSIAGQTATWKPLTGSRGSEIPRRAGISAFGVGGSNAHIILEEYRNPPVELPANSRSRHIIILSAKSQSSLKENSRRLQAFVARSLAGEAALPAEDNAHSLETSLRRDVIALFRQVMVLDGEDIDPAAELEEYGLDAVKNVQLLELLKDKFTLEFKDAVYGFSSLNSLVMFLLQHDPEGISSYYAAGRSRVHLEGTALPDSLTLEQLAYSLQTGRAEMTERLAIVADSLSMLHGKLGMYLSGQQGQAGIHEGQSSQRSALSKLFDGEESRLFMNELLLGEKLDKIAQLWVQGVAIDWTAWYPQPLRKTPLPEYAFDEERYWLPGPDRISAQESALSPAHAPEAEAHTEEEPVVLDDDQLLLWLNKVHKGEISAENLNLLVGDLLE</sequence>
<evidence type="ECO:0000256" key="10">
    <source>
        <dbReference type="SAM" id="MobiDB-lite"/>
    </source>
</evidence>
<accession>A0ABX1Y906</accession>
<dbReference type="Proteomes" id="UP000596857">
    <property type="component" value="Unassembled WGS sequence"/>
</dbReference>
<dbReference type="PROSITE" id="PS00012">
    <property type="entry name" value="PHOSPHOPANTETHEINE"/>
    <property type="match status" value="1"/>
</dbReference>
<dbReference type="PANTHER" id="PTHR43775">
    <property type="entry name" value="FATTY ACID SYNTHASE"/>
    <property type="match status" value="1"/>
</dbReference>
<dbReference type="Gene3D" id="1.10.1240.100">
    <property type="match status" value="1"/>
</dbReference>
<dbReference type="SUPFAM" id="SSF51735">
    <property type="entry name" value="NAD(P)-binding Rossmann-fold domains"/>
    <property type="match status" value="3"/>
</dbReference>
<feature type="domain" description="PKS/mFAS DH" evidence="13">
    <location>
        <begin position="1295"/>
        <end position="1583"/>
    </location>
</feature>
<dbReference type="InterPro" id="IPR054514">
    <property type="entry name" value="RhiE-like_linker"/>
</dbReference>
<dbReference type="InterPro" id="IPR020841">
    <property type="entry name" value="PKS_Beta-ketoAc_synthase_dom"/>
</dbReference>
<dbReference type="Pfam" id="PF21394">
    <property type="entry name" value="Beta-ketacyl_N"/>
    <property type="match status" value="2"/>
</dbReference>
<evidence type="ECO:0000259" key="12">
    <source>
        <dbReference type="PROSITE" id="PS52004"/>
    </source>
</evidence>
<evidence type="ECO:0000313" key="15">
    <source>
        <dbReference type="Proteomes" id="UP000596857"/>
    </source>
</evidence>
<feature type="domain" description="Carrier" evidence="11">
    <location>
        <begin position="2083"/>
        <end position="2160"/>
    </location>
</feature>
<keyword evidence="8" id="KW-0677">Repeat</keyword>
<dbReference type="InterPro" id="IPR049900">
    <property type="entry name" value="PKS_mFAS_DH"/>
</dbReference>
<proteinExistence type="predicted"/>
<dbReference type="Gene3D" id="3.10.129.110">
    <property type="entry name" value="Polyketide synthase dehydratase"/>
    <property type="match status" value="1"/>
</dbReference>
<comment type="caution">
    <text evidence="9">Lacks conserved residue(s) required for the propagation of feature annotation.</text>
</comment>
<dbReference type="SMART" id="SM00825">
    <property type="entry name" value="PKS_KS"/>
    <property type="match status" value="2"/>
</dbReference>
<dbReference type="PROSITE" id="PS52019">
    <property type="entry name" value="PKS_MFAS_DH"/>
    <property type="match status" value="1"/>
</dbReference>
<dbReference type="Pfam" id="PF00109">
    <property type="entry name" value="ketoacyl-synt"/>
    <property type="match status" value="2"/>
</dbReference>
<dbReference type="InterPro" id="IPR032821">
    <property type="entry name" value="PKS_assoc"/>
</dbReference>
<keyword evidence="5" id="KW-0963">Cytoplasm</keyword>
<dbReference type="Pfam" id="PF22336">
    <property type="entry name" value="RhiE-like_linker"/>
    <property type="match status" value="2"/>
</dbReference>
<comment type="subcellular location">
    <subcellularLocation>
        <location evidence="2">Cytoplasm</location>
    </subcellularLocation>
</comment>
<dbReference type="CDD" id="cd00833">
    <property type="entry name" value="PKS"/>
    <property type="match status" value="2"/>
</dbReference>
<dbReference type="Gene3D" id="3.30.70.3290">
    <property type="match status" value="1"/>
</dbReference>
<evidence type="ECO:0000256" key="1">
    <source>
        <dbReference type="ARBA" id="ARBA00003299"/>
    </source>
</evidence>